<organism evidence="1">
    <name type="scientific">uncultured Chloroflexia bacterium</name>
    <dbReference type="NCBI Taxonomy" id="1672391"/>
    <lineage>
        <taxon>Bacteria</taxon>
        <taxon>Bacillati</taxon>
        <taxon>Chloroflexota</taxon>
        <taxon>Chloroflexia</taxon>
        <taxon>environmental samples</taxon>
    </lineage>
</organism>
<feature type="non-terminal residue" evidence="1">
    <location>
        <position position="36"/>
    </location>
</feature>
<evidence type="ECO:0000313" key="1">
    <source>
        <dbReference type="EMBL" id="CAA9335674.1"/>
    </source>
</evidence>
<protein>
    <submittedName>
        <fullName evidence="1">Uncharacterized protein</fullName>
    </submittedName>
</protein>
<dbReference type="AlphaFoldDB" id="A0A6J4LKM4"/>
<reference evidence="1" key="1">
    <citation type="submission" date="2020-02" db="EMBL/GenBank/DDBJ databases">
        <authorList>
            <person name="Meier V. D."/>
        </authorList>
    </citation>
    <scope>NUCLEOTIDE SEQUENCE</scope>
    <source>
        <strain evidence="1">AVDCRST_MAG93</strain>
    </source>
</reference>
<proteinExistence type="predicted"/>
<accession>A0A6J4LKM4</accession>
<dbReference type="EMBL" id="CADCTR010002158">
    <property type="protein sequence ID" value="CAA9335674.1"/>
    <property type="molecule type" value="Genomic_DNA"/>
</dbReference>
<sequence>MIKDKEGHLRAAHARRIALCGRYATKALEASVFKHL</sequence>
<gene>
    <name evidence="1" type="ORF">AVDCRST_MAG93-6402</name>
</gene>
<name>A0A6J4LKM4_9CHLR</name>